<proteinExistence type="predicted"/>
<organism evidence="1 2">
    <name type="scientific">Paspalum notatum var. saurae</name>
    <dbReference type="NCBI Taxonomy" id="547442"/>
    <lineage>
        <taxon>Eukaryota</taxon>
        <taxon>Viridiplantae</taxon>
        <taxon>Streptophyta</taxon>
        <taxon>Embryophyta</taxon>
        <taxon>Tracheophyta</taxon>
        <taxon>Spermatophyta</taxon>
        <taxon>Magnoliopsida</taxon>
        <taxon>Liliopsida</taxon>
        <taxon>Poales</taxon>
        <taxon>Poaceae</taxon>
        <taxon>PACMAD clade</taxon>
        <taxon>Panicoideae</taxon>
        <taxon>Andropogonodae</taxon>
        <taxon>Paspaleae</taxon>
        <taxon>Paspalinae</taxon>
        <taxon>Paspalum</taxon>
    </lineage>
</organism>
<evidence type="ECO:0000313" key="2">
    <source>
        <dbReference type="Proteomes" id="UP001341281"/>
    </source>
</evidence>
<dbReference type="Proteomes" id="UP001341281">
    <property type="component" value="Chromosome 06"/>
</dbReference>
<sequence>MGGQDDPWPGSVVHIARGGCVGLPSPQVGEWTSLLENILTWTGSMGDQKDSWPRSMVHIARGGCVGLPSPQVEEWT</sequence>
<name>A0AAQ3U165_PASNO</name>
<dbReference type="EMBL" id="CP144750">
    <property type="protein sequence ID" value="WVZ82269.1"/>
    <property type="molecule type" value="Genomic_DNA"/>
</dbReference>
<evidence type="ECO:0000313" key="1">
    <source>
        <dbReference type="EMBL" id="WVZ82269.1"/>
    </source>
</evidence>
<gene>
    <name evidence="1" type="ORF">U9M48_029552</name>
</gene>
<accession>A0AAQ3U165</accession>
<feature type="non-terminal residue" evidence="1">
    <location>
        <position position="76"/>
    </location>
</feature>
<protein>
    <submittedName>
        <fullName evidence="1">Uncharacterized protein</fullName>
    </submittedName>
</protein>
<reference evidence="1 2" key="1">
    <citation type="submission" date="2024-02" db="EMBL/GenBank/DDBJ databases">
        <title>High-quality chromosome-scale genome assembly of Pensacola bahiagrass (Paspalum notatum Flugge var. saurae).</title>
        <authorList>
            <person name="Vega J.M."/>
            <person name="Podio M."/>
            <person name="Orjuela J."/>
            <person name="Siena L.A."/>
            <person name="Pessino S.C."/>
            <person name="Combes M.C."/>
            <person name="Mariac C."/>
            <person name="Albertini E."/>
            <person name="Pupilli F."/>
            <person name="Ortiz J.P.A."/>
            <person name="Leblanc O."/>
        </authorList>
    </citation>
    <scope>NUCLEOTIDE SEQUENCE [LARGE SCALE GENOMIC DNA]</scope>
    <source>
        <strain evidence="1">R1</strain>
        <tissue evidence="1">Leaf</tissue>
    </source>
</reference>
<keyword evidence="2" id="KW-1185">Reference proteome</keyword>
<dbReference type="AlphaFoldDB" id="A0AAQ3U165"/>